<dbReference type="InterPro" id="IPR025993">
    <property type="entry name" value="Ceramide_glucosylTrfase"/>
</dbReference>
<dbReference type="KEGG" id="spaa:SPAPADRAFT_62607"/>
<evidence type="ECO:0000256" key="16">
    <source>
        <dbReference type="SAM" id="Phobius"/>
    </source>
</evidence>
<organism evidence="18">
    <name type="scientific">Spathaspora passalidarum (strain NRRL Y-27907 / 11-Y1)</name>
    <dbReference type="NCBI Taxonomy" id="619300"/>
    <lineage>
        <taxon>Eukaryota</taxon>
        <taxon>Fungi</taxon>
        <taxon>Dikarya</taxon>
        <taxon>Ascomycota</taxon>
        <taxon>Saccharomycotina</taxon>
        <taxon>Pichiomycetes</taxon>
        <taxon>Debaryomycetaceae</taxon>
        <taxon>Spathaspora</taxon>
    </lineage>
</organism>
<keyword evidence="11 16" id="KW-0472">Membrane</keyword>
<evidence type="ECO:0000256" key="9">
    <source>
        <dbReference type="ARBA" id="ARBA00022692"/>
    </source>
</evidence>
<dbReference type="OMA" id="IVWIIDC"/>
<protein>
    <recommendedName>
        <fullName evidence="6">Ceramide glucosyltransferase</fullName>
        <ecNumber evidence="5">2.4.1.80</ecNumber>
    </recommendedName>
    <alternativeName>
        <fullName evidence="13">Glucosylceramide synthase</fullName>
    </alternativeName>
    <alternativeName>
        <fullName evidence="14">UDP-glucose ceramide glucosyltransferase</fullName>
    </alternativeName>
    <alternativeName>
        <fullName evidence="12">UDP-glucose:N-acylsphingosine D-glucosyltransferase</fullName>
    </alternativeName>
</protein>
<keyword evidence="7" id="KW-0328">Glycosyltransferase</keyword>
<evidence type="ECO:0000313" key="17">
    <source>
        <dbReference type="EMBL" id="EGW30754.1"/>
    </source>
</evidence>
<dbReference type="UniPathway" id="UPA00222"/>
<evidence type="ECO:0000256" key="12">
    <source>
        <dbReference type="ARBA" id="ARBA00031017"/>
    </source>
</evidence>
<evidence type="ECO:0000256" key="11">
    <source>
        <dbReference type="ARBA" id="ARBA00023136"/>
    </source>
</evidence>
<evidence type="ECO:0000256" key="5">
    <source>
        <dbReference type="ARBA" id="ARBA00012699"/>
    </source>
</evidence>
<evidence type="ECO:0000256" key="14">
    <source>
        <dbReference type="ARBA" id="ARBA00032575"/>
    </source>
</evidence>
<keyword evidence="18" id="KW-1185">Reference proteome</keyword>
<name>G3ASX2_SPAPN</name>
<comment type="similarity">
    <text evidence="4">Belongs to the glycosyltransferase 2 family.</text>
</comment>
<proteinExistence type="inferred from homology"/>
<dbReference type="HOGENOM" id="CLU_030898_1_0_1"/>
<dbReference type="eggNOG" id="KOG2547">
    <property type="taxonomic scope" value="Eukaryota"/>
</dbReference>
<evidence type="ECO:0000313" key="18">
    <source>
        <dbReference type="Proteomes" id="UP000000709"/>
    </source>
</evidence>
<evidence type="ECO:0000256" key="10">
    <source>
        <dbReference type="ARBA" id="ARBA00022989"/>
    </source>
</evidence>
<comment type="pathway">
    <text evidence="3">Sphingolipid metabolism.</text>
</comment>
<dbReference type="GO" id="GO:0006679">
    <property type="term" value="P:glucosylceramide biosynthetic process"/>
    <property type="evidence" value="ECO:0007669"/>
    <property type="project" value="TreeGrafter"/>
</dbReference>
<evidence type="ECO:0000256" key="6">
    <source>
        <dbReference type="ARBA" id="ARBA00019988"/>
    </source>
</evidence>
<comment type="subcellular location">
    <subcellularLocation>
        <location evidence="1">Membrane</location>
        <topology evidence="1">Multi-pass membrane protein</topology>
    </subcellularLocation>
</comment>
<keyword evidence="10 16" id="KW-1133">Transmembrane helix</keyword>
<dbReference type="STRING" id="619300.G3ASX2"/>
<sequence length="543" mass="62660">MDSYARLISSYFFLAWYLFIVLVAYIGFVEILLKFRKRNILWKVNHEKQDQNEDQYEGVTIIRPIKGIDPELSSCLESSFCQSYPISKLQILFCVDNPSDPAIPIIRSLIKKYSHIDSQILVSENFNEVTKTSEDHYGPNPKVNNLAKAFVSAKYDILWIMDSNVWASSNILKNSVITLNQNLNNGRQLNSQRKVKLVHHVPLAMSISKKTYEEEDDIDLEYGLTPQQSHDSDSSTSNSSSANVHIGVAKRKSPLRQQIRVADSFEQEESPRKVRFLDKLGAKLDEMFLHTSHSKFYVALNNVAVAPCVNGKSNMYRRSELDRAVSLIASHDSPFFHDPIVKQQAVYYSSLGPGHAIKFFARYIGEDNMIGIALWENCFARTGLTGDVVVQPIFESNNTINDYIQRRVRWLRVRKYMVLLATLIEPTTESLICGVYGTYAVSSIFFNCWFHWGWFLAHMIVWMMTDYIQYHTFTNHVTDASEVNYMPTWLRYKPAGSRLDWLRVWAVREVLALPIWIIAMVGHEIDWRGKPFMIKKDLTAEEM</sequence>
<dbReference type="InParanoid" id="G3ASX2"/>
<gene>
    <name evidence="17" type="ORF">SPAPADRAFT_62607</name>
</gene>
<dbReference type="AlphaFoldDB" id="G3ASX2"/>
<dbReference type="InterPro" id="IPR029044">
    <property type="entry name" value="Nucleotide-diphossugar_trans"/>
</dbReference>
<dbReference type="GO" id="GO:0016020">
    <property type="term" value="C:membrane"/>
    <property type="evidence" value="ECO:0007669"/>
    <property type="project" value="UniProtKB-SubCell"/>
</dbReference>
<dbReference type="Pfam" id="PF13506">
    <property type="entry name" value="Glyco_transf_21"/>
    <property type="match status" value="1"/>
</dbReference>
<evidence type="ECO:0000256" key="13">
    <source>
        <dbReference type="ARBA" id="ARBA00031543"/>
    </source>
</evidence>
<comment type="pathway">
    <text evidence="2">Lipid metabolism; sphingolipid metabolism.</text>
</comment>
<dbReference type="Gene3D" id="3.90.550.10">
    <property type="entry name" value="Spore Coat Polysaccharide Biosynthesis Protein SpsA, Chain A"/>
    <property type="match status" value="1"/>
</dbReference>
<dbReference type="PANTHER" id="PTHR12726:SF0">
    <property type="entry name" value="CERAMIDE GLUCOSYLTRANSFERASE"/>
    <property type="match status" value="1"/>
</dbReference>
<dbReference type="PANTHER" id="PTHR12726">
    <property type="entry name" value="CERAMIDE GLUCOSYLTRANSFERASE"/>
    <property type="match status" value="1"/>
</dbReference>
<evidence type="ECO:0000256" key="7">
    <source>
        <dbReference type="ARBA" id="ARBA00022676"/>
    </source>
</evidence>
<dbReference type="SUPFAM" id="SSF53448">
    <property type="entry name" value="Nucleotide-diphospho-sugar transferases"/>
    <property type="match status" value="1"/>
</dbReference>
<evidence type="ECO:0000256" key="8">
    <source>
        <dbReference type="ARBA" id="ARBA00022679"/>
    </source>
</evidence>
<accession>G3ASX2</accession>
<dbReference type="EMBL" id="GL996504">
    <property type="protein sequence ID" value="EGW30754.1"/>
    <property type="molecule type" value="Genomic_DNA"/>
</dbReference>
<evidence type="ECO:0000256" key="3">
    <source>
        <dbReference type="ARBA" id="ARBA00004991"/>
    </source>
</evidence>
<dbReference type="RefSeq" id="XP_007376787.1">
    <property type="nucleotide sequence ID" value="XM_007376725.1"/>
</dbReference>
<evidence type="ECO:0000256" key="15">
    <source>
        <dbReference type="SAM" id="MobiDB-lite"/>
    </source>
</evidence>
<evidence type="ECO:0000256" key="4">
    <source>
        <dbReference type="ARBA" id="ARBA00006739"/>
    </source>
</evidence>
<dbReference type="EC" id="2.4.1.80" evidence="5"/>
<evidence type="ECO:0000256" key="1">
    <source>
        <dbReference type="ARBA" id="ARBA00004141"/>
    </source>
</evidence>
<keyword evidence="8 17" id="KW-0808">Transferase</keyword>
<feature type="region of interest" description="Disordered" evidence="15">
    <location>
        <begin position="224"/>
        <end position="244"/>
    </location>
</feature>
<dbReference type="OrthoDB" id="1483400at2759"/>
<dbReference type="GO" id="GO:0008120">
    <property type="term" value="F:ceramide glucosyltransferase activity"/>
    <property type="evidence" value="ECO:0007669"/>
    <property type="project" value="UniProtKB-EC"/>
</dbReference>
<dbReference type="Proteomes" id="UP000000709">
    <property type="component" value="Unassembled WGS sequence"/>
</dbReference>
<feature type="transmembrane region" description="Helical" evidence="16">
    <location>
        <begin position="12"/>
        <end position="33"/>
    </location>
</feature>
<evidence type="ECO:0000256" key="2">
    <source>
        <dbReference type="ARBA" id="ARBA00004760"/>
    </source>
</evidence>
<keyword evidence="9 16" id="KW-0812">Transmembrane</keyword>
<reference evidence="17 18" key="1">
    <citation type="journal article" date="2011" name="Proc. Natl. Acad. Sci. U.S.A.">
        <title>Comparative genomics of xylose-fermenting fungi for enhanced biofuel production.</title>
        <authorList>
            <person name="Wohlbach D.J."/>
            <person name="Kuo A."/>
            <person name="Sato T.K."/>
            <person name="Potts K.M."/>
            <person name="Salamov A.A."/>
            <person name="LaButti K.M."/>
            <person name="Sun H."/>
            <person name="Clum A."/>
            <person name="Pangilinan J.L."/>
            <person name="Lindquist E.A."/>
            <person name="Lucas S."/>
            <person name="Lapidus A."/>
            <person name="Jin M."/>
            <person name="Gunawan C."/>
            <person name="Balan V."/>
            <person name="Dale B.E."/>
            <person name="Jeffries T.W."/>
            <person name="Zinkel R."/>
            <person name="Barry K.W."/>
            <person name="Grigoriev I.V."/>
            <person name="Gasch A.P."/>
        </authorList>
    </citation>
    <scope>NUCLEOTIDE SEQUENCE [LARGE SCALE GENOMIC DNA]</scope>
    <source>
        <strain evidence="18">NRRL Y-27907 / 11-Y1</strain>
    </source>
</reference>
<dbReference type="GeneID" id="18874401"/>